<organism evidence="2 3">
    <name type="scientific">Terrisporobacter mayombei</name>
    <dbReference type="NCBI Taxonomy" id="1541"/>
    <lineage>
        <taxon>Bacteria</taxon>
        <taxon>Bacillati</taxon>
        <taxon>Bacillota</taxon>
        <taxon>Clostridia</taxon>
        <taxon>Peptostreptococcales</taxon>
        <taxon>Peptostreptococcaceae</taxon>
        <taxon>Terrisporobacter</taxon>
    </lineage>
</organism>
<proteinExistence type="predicted"/>
<dbReference type="EMBL" id="CP101637">
    <property type="protein sequence ID" value="WMT80168.1"/>
    <property type="molecule type" value="Genomic_DNA"/>
</dbReference>
<name>A0ABY9PWU3_9FIRM</name>
<accession>A0ABY9PWU3</accession>
<evidence type="ECO:0000256" key="1">
    <source>
        <dbReference type="SAM" id="Phobius"/>
    </source>
</evidence>
<keyword evidence="1" id="KW-0812">Transmembrane</keyword>
<feature type="transmembrane region" description="Helical" evidence="1">
    <location>
        <begin position="104"/>
        <end position="121"/>
    </location>
</feature>
<evidence type="ECO:0000313" key="3">
    <source>
        <dbReference type="Proteomes" id="UP001235030"/>
    </source>
</evidence>
<gene>
    <name evidence="2" type="ORF">TEMA_04810</name>
</gene>
<protein>
    <submittedName>
        <fullName evidence="2">Uncharacterized protein</fullName>
    </submittedName>
</protein>
<reference evidence="2 3" key="1">
    <citation type="submission" date="2022-07" db="EMBL/GenBank/DDBJ databases">
        <title>Genome sequence of Terrisporobacter mayombei DSM6539.</title>
        <authorList>
            <person name="Boeer T."/>
            <person name="Bengelsdorf F.R."/>
            <person name="Daniel R."/>
            <person name="Poehlein A."/>
        </authorList>
    </citation>
    <scope>NUCLEOTIDE SEQUENCE [LARGE SCALE GENOMIC DNA]</scope>
    <source>
        <strain evidence="2 3">DSM 6539</strain>
    </source>
</reference>
<sequence>MRTLFLLFNIIVVERGWLEVYSEKNNKDRNGQNLHDECRRSISFHVLFTMRDGSVFDGIIESVDSDGVTVLVGEDVMEEELENPCSQQRQFGRPRRFRRFRRRVFPFGTLLALSLLPYPYYPFFPY</sequence>
<keyword evidence="1" id="KW-1133">Transmembrane helix</keyword>
<evidence type="ECO:0000313" key="2">
    <source>
        <dbReference type="EMBL" id="WMT80168.1"/>
    </source>
</evidence>
<keyword evidence="3" id="KW-1185">Reference proteome</keyword>
<dbReference type="Proteomes" id="UP001235030">
    <property type="component" value="Chromosome"/>
</dbReference>
<keyword evidence="1" id="KW-0472">Membrane</keyword>